<comment type="function">
    <text evidence="3">Flagellin is the subunit protein which polymerizes to form the filaments of bacterial flagella.</text>
</comment>
<dbReference type="GO" id="GO:0005576">
    <property type="term" value="C:extracellular region"/>
    <property type="evidence" value="ECO:0007669"/>
    <property type="project" value="UniProtKB-SubCell"/>
</dbReference>
<accession>A0A9X1U8V6</accession>
<dbReference type="InterPro" id="IPR011087">
    <property type="entry name" value="DUF1522"/>
</dbReference>
<evidence type="ECO:0000313" key="9">
    <source>
        <dbReference type="Proteomes" id="UP001139012"/>
    </source>
</evidence>
<sequence>MSNIVLSASVRQNLLSLQSTADLLATTQERLSTGKKVNTALDNPTNFFTAQGLDNRASDISNLLDGINNGVQVLQAANTGITSLQKLIDSAKSIANQALQTTVGYSTKSNVSTTIPGATPADLRGTTSYASATANSNVLYTGAAGGVTPVTAAAALGASLGSTAGTLTTGTAVNAADNSTALIGTDTLLGTTTSTTFSTPPTDGDTITVNGKTVTFRTGPAPATQPTGWGLNASGSIATDGNGNSIVYEGTAAAPKATVNDVLSAIDLASGVKTATISAGAATIATSGATVGTLQTPSSITAGVVTLKSSTGADLSVTGNADFLHALGLTAATGAGNASVSASRSTTAGSLGTLVQDGSTLNVDGHTITFKNAQTPQSAASVPTGYGVNGNVVTDGNGNSTVYLQSANLTDLLNSIDLATGVKTASLFNGAATISTTSGQIPSSVNSSGQLSISTGINADLSITGTGNALSAFGLSGNTGTATAFSADRKSGVGGVSGKTLTFTSFNGGTPVNVTFGDGTNGTVKTLDQLNVQLQANHLTATIDANGVLTVTTVNEYASSTLGSSTAGGTVGGTLTGVLAFTTAQPPVQDPVAQTARSSLVSQFNNILAQIDTTSQDSSFNGVNLLNGDTLKLVFNETGSSTLGINGVVFNAAGLGLSNLVPGTDFIDNGATNKVLQSLNAASSTLRSEGSSLGSNLSIVQVRQDFSKNLINVLQTGSSNLTLADTNEEAANSQALSTRQSIAVSALSLANQSQQSVLQLLR</sequence>
<feature type="domain" description="Flagellin N-terminal" evidence="4">
    <location>
        <begin position="12"/>
        <end position="115"/>
    </location>
</feature>
<evidence type="ECO:0000259" key="6">
    <source>
        <dbReference type="Pfam" id="PF07482"/>
    </source>
</evidence>
<organism evidence="7 10">
    <name type="scientific">Bradyrhizobium zhengyangense</name>
    <dbReference type="NCBI Taxonomy" id="2911009"/>
    <lineage>
        <taxon>Bacteria</taxon>
        <taxon>Pseudomonadati</taxon>
        <taxon>Pseudomonadota</taxon>
        <taxon>Alphaproteobacteria</taxon>
        <taxon>Hyphomicrobiales</taxon>
        <taxon>Nitrobacteraceae</taxon>
        <taxon>Bradyrhizobium</taxon>
    </lineage>
</organism>
<dbReference type="Pfam" id="PF00700">
    <property type="entry name" value="Flagellin_C"/>
    <property type="match status" value="1"/>
</dbReference>
<comment type="caution">
    <text evidence="7">The sequence shown here is derived from an EMBL/GenBank/DDBJ whole genome shotgun (WGS) entry which is preliminary data.</text>
</comment>
<comment type="similarity">
    <text evidence="1 3">Belongs to the bacterial flagellin family.</text>
</comment>
<feature type="domain" description="DUF1522" evidence="6">
    <location>
        <begin position="359"/>
        <end position="469"/>
    </location>
</feature>
<evidence type="ECO:0000259" key="4">
    <source>
        <dbReference type="Pfam" id="PF00669"/>
    </source>
</evidence>
<dbReference type="SUPFAM" id="SSF64518">
    <property type="entry name" value="Phase 1 flagellin"/>
    <property type="match status" value="2"/>
</dbReference>
<dbReference type="GO" id="GO:0009288">
    <property type="term" value="C:bacterial-type flagellum"/>
    <property type="evidence" value="ECO:0007669"/>
    <property type="project" value="UniProtKB-SubCell"/>
</dbReference>
<feature type="domain" description="Flagellin C-terminal" evidence="5">
    <location>
        <begin position="677"/>
        <end position="761"/>
    </location>
</feature>
<dbReference type="Proteomes" id="UP001139012">
    <property type="component" value="Unassembled WGS sequence"/>
</dbReference>
<dbReference type="Proteomes" id="UP001139054">
    <property type="component" value="Unassembled WGS sequence"/>
</dbReference>
<proteinExistence type="inferred from homology"/>
<dbReference type="EMBL" id="JAKLTY010000015">
    <property type="protein sequence ID" value="MCG2629490.1"/>
    <property type="molecule type" value="Genomic_DNA"/>
</dbReference>
<dbReference type="AlphaFoldDB" id="A0A9X1U8V6"/>
<evidence type="ECO:0000256" key="2">
    <source>
        <dbReference type="ARBA" id="ARBA00023143"/>
    </source>
</evidence>
<dbReference type="InterPro" id="IPR001029">
    <property type="entry name" value="Flagellin_N"/>
</dbReference>
<evidence type="ECO:0000259" key="5">
    <source>
        <dbReference type="Pfam" id="PF00700"/>
    </source>
</evidence>
<evidence type="ECO:0000313" key="7">
    <source>
        <dbReference type="EMBL" id="MCG2629490.1"/>
    </source>
</evidence>
<comment type="subcellular location">
    <subcellularLocation>
        <location evidence="3">Secreted</location>
    </subcellularLocation>
    <subcellularLocation>
        <location evidence="3">Bacterial flagellum</location>
    </subcellularLocation>
</comment>
<dbReference type="InterPro" id="IPR046358">
    <property type="entry name" value="Flagellin_C"/>
</dbReference>
<name>A0A9X1U8V6_9BRAD</name>
<keyword evidence="9" id="KW-1185">Reference proteome</keyword>
<evidence type="ECO:0000313" key="8">
    <source>
        <dbReference type="EMBL" id="MCG2671004.1"/>
    </source>
</evidence>
<dbReference type="NCBIfam" id="NF009330">
    <property type="entry name" value="PRK12688.1"/>
    <property type="match status" value="1"/>
</dbReference>
<protein>
    <recommendedName>
        <fullName evidence="3">Flagellin</fullName>
    </recommendedName>
</protein>
<dbReference type="RefSeq" id="WP_237865517.1">
    <property type="nucleotide sequence ID" value="NZ_JAKLTY010000015.1"/>
</dbReference>
<dbReference type="Pfam" id="PF07482">
    <property type="entry name" value="DUF1522"/>
    <property type="match status" value="2"/>
</dbReference>
<evidence type="ECO:0000256" key="3">
    <source>
        <dbReference type="RuleBase" id="RU362073"/>
    </source>
</evidence>
<dbReference type="GO" id="GO:0005198">
    <property type="term" value="F:structural molecule activity"/>
    <property type="evidence" value="ECO:0007669"/>
    <property type="project" value="UniProtKB-UniRule"/>
</dbReference>
<reference evidence="7" key="1">
    <citation type="submission" date="2022-01" db="EMBL/GenBank/DDBJ databases">
        <title>Genome sequnece data of strain Bradyrhizobium sp. nov.</title>
        <authorList>
            <person name="Zhang J."/>
        </authorList>
    </citation>
    <scope>NUCLEOTIDE SEQUENCE</scope>
    <source>
        <strain evidence="8">WYCCWR 12774</strain>
        <strain evidence="7">WYCCWR 13023</strain>
    </source>
</reference>
<evidence type="ECO:0000313" key="10">
    <source>
        <dbReference type="Proteomes" id="UP001139054"/>
    </source>
</evidence>
<evidence type="ECO:0000256" key="1">
    <source>
        <dbReference type="ARBA" id="ARBA00005709"/>
    </source>
</evidence>
<dbReference type="Gene3D" id="1.20.1330.10">
    <property type="entry name" value="f41 fragment of flagellin, N-terminal domain"/>
    <property type="match status" value="1"/>
</dbReference>
<dbReference type="EMBL" id="JAKLUA010000012">
    <property type="protein sequence ID" value="MCG2671004.1"/>
    <property type="molecule type" value="Genomic_DNA"/>
</dbReference>
<feature type="domain" description="DUF1522" evidence="6">
    <location>
        <begin position="205"/>
        <end position="323"/>
    </location>
</feature>
<keyword evidence="2 3" id="KW-0975">Bacterial flagellum</keyword>
<keyword evidence="3" id="KW-0964">Secreted</keyword>
<gene>
    <name evidence="8" type="ORF">L6637_29035</name>
    <name evidence="7" type="ORF">L6654_22980</name>
</gene>
<dbReference type="Pfam" id="PF00669">
    <property type="entry name" value="Flagellin_N"/>
    <property type="match status" value="1"/>
</dbReference>